<dbReference type="Pfam" id="PF12937">
    <property type="entry name" value="F-box-like"/>
    <property type="match status" value="1"/>
</dbReference>
<comment type="caution">
    <text evidence="3">The sequence shown here is derived from an EMBL/GenBank/DDBJ whole genome shotgun (WGS) entry which is preliminary data.</text>
</comment>
<feature type="domain" description="F-box" evidence="2">
    <location>
        <begin position="29"/>
        <end position="69"/>
    </location>
</feature>
<dbReference type="AlphaFoldDB" id="A0A397T1H3"/>
<dbReference type="InterPro" id="IPR001810">
    <property type="entry name" value="F-box_dom"/>
</dbReference>
<dbReference type="Gene3D" id="1.20.1280.50">
    <property type="match status" value="1"/>
</dbReference>
<accession>A0A397T1H3</accession>
<keyword evidence="4" id="KW-1185">Reference proteome</keyword>
<proteinExistence type="predicted"/>
<evidence type="ECO:0000313" key="3">
    <source>
        <dbReference type="EMBL" id="RIA91662.1"/>
    </source>
</evidence>
<dbReference type="InterPro" id="IPR036047">
    <property type="entry name" value="F-box-like_dom_sf"/>
</dbReference>
<dbReference type="SMART" id="SM00256">
    <property type="entry name" value="FBOX"/>
    <property type="match status" value="1"/>
</dbReference>
<dbReference type="Proteomes" id="UP000265703">
    <property type="component" value="Unassembled WGS sequence"/>
</dbReference>
<sequence length="729" mass="85004">MEKLMKDLQITDNKEDVIKNEKESHKVLSTQELLLNIFCSVPVKCILKMRLVCRLWNDILQDDHTWQKMFEINYAKISDPLFRNGQSYRSILLFKEYEEIKLWNNAHSIVKEQTTSPNLQKYKLFGETVSSNSYIYDVISTNIIKDGIAISFISQRPLSRDPRTNEINILKERPTLSNMDFTLVPNIFLEIYIKIIKFNQQDIHKIRLCDAQNITLTYDDISKDSANWIKNAVNMEFGKEYYMYSSYVTLGTCKIYSYESENPLCNFNVDVPPIVNLALSNNLFVVRTKSGKIQITTKSILKRRQENFTMDLKNNEKFFIIINDIALKVPSEINSMIGLVTKASIHSFYLDQNDFMIIGYFNKNNENVFRCWDLRGITNIFSFEDDFNLQEHIIEFYEKLPTKSHSFIVRWRNSKDGSYEQHSYLQQDDDIIPEIIVTCLGGLVLIYHPSLGDAQNKLNLVWKISTGLTLCKMIDTSFWTKDNYPNDGDWLFLSAKKLTGDMNIPIILQFLLPETTNTNNNQFYGYTCIDGHNPNELQDSTSLIKLRYTRLVHRILFDKLPHTGSIVQVMPHLPHSLLVVVCQRKESNLFKRRSKLAIYIYDYHTSSFTLNPQYYSPFLYLLPTGYFIMAPNQSFKDDIVFIPLPNLKSRSKSLLNSTSNTKSAKPKLTPGSSKLKVSRNKPGNKRGKQPKNVKIEKRKRNQSSKIAYSPRDYDIDYDDDDIYDEYDDY</sequence>
<name>A0A397T1H3_9GLOM</name>
<protein>
    <recommendedName>
        <fullName evidence="2">F-box domain-containing protein</fullName>
    </recommendedName>
</protein>
<dbReference type="OrthoDB" id="1107553at2759"/>
<dbReference type="SUPFAM" id="SSF81383">
    <property type="entry name" value="F-box domain"/>
    <property type="match status" value="1"/>
</dbReference>
<feature type="compositionally biased region" description="Acidic residues" evidence="1">
    <location>
        <begin position="715"/>
        <end position="729"/>
    </location>
</feature>
<evidence type="ECO:0000313" key="4">
    <source>
        <dbReference type="Proteomes" id="UP000265703"/>
    </source>
</evidence>
<dbReference type="EMBL" id="QKYT01000146">
    <property type="protein sequence ID" value="RIA91662.1"/>
    <property type="molecule type" value="Genomic_DNA"/>
</dbReference>
<feature type="compositionally biased region" description="Basic residues" evidence="1">
    <location>
        <begin position="676"/>
        <end position="702"/>
    </location>
</feature>
<organism evidence="3 4">
    <name type="scientific">Glomus cerebriforme</name>
    <dbReference type="NCBI Taxonomy" id="658196"/>
    <lineage>
        <taxon>Eukaryota</taxon>
        <taxon>Fungi</taxon>
        <taxon>Fungi incertae sedis</taxon>
        <taxon>Mucoromycota</taxon>
        <taxon>Glomeromycotina</taxon>
        <taxon>Glomeromycetes</taxon>
        <taxon>Glomerales</taxon>
        <taxon>Glomeraceae</taxon>
        <taxon>Glomus</taxon>
    </lineage>
</organism>
<feature type="region of interest" description="Disordered" evidence="1">
    <location>
        <begin position="653"/>
        <end position="729"/>
    </location>
</feature>
<gene>
    <name evidence="3" type="ORF">C1645_805097</name>
</gene>
<evidence type="ECO:0000259" key="2">
    <source>
        <dbReference type="SMART" id="SM00256"/>
    </source>
</evidence>
<reference evidence="3 4" key="1">
    <citation type="submission" date="2018-06" db="EMBL/GenBank/DDBJ databases">
        <title>Comparative genomics reveals the genomic features of Rhizophagus irregularis, R. cerebriforme, R. diaphanum and Gigaspora rosea, and their symbiotic lifestyle signature.</title>
        <authorList>
            <person name="Morin E."/>
            <person name="San Clemente H."/>
            <person name="Chen E.C.H."/>
            <person name="De La Providencia I."/>
            <person name="Hainaut M."/>
            <person name="Kuo A."/>
            <person name="Kohler A."/>
            <person name="Murat C."/>
            <person name="Tang N."/>
            <person name="Roy S."/>
            <person name="Loubradou J."/>
            <person name="Henrissat B."/>
            <person name="Grigoriev I.V."/>
            <person name="Corradi N."/>
            <person name="Roux C."/>
            <person name="Martin F.M."/>
        </authorList>
    </citation>
    <scope>NUCLEOTIDE SEQUENCE [LARGE SCALE GENOMIC DNA]</scope>
    <source>
        <strain evidence="3 4">DAOM 227022</strain>
    </source>
</reference>
<feature type="compositionally biased region" description="Low complexity" evidence="1">
    <location>
        <begin position="653"/>
        <end position="663"/>
    </location>
</feature>
<evidence type="ECO:0000256" key="1">
    <source>
        <dbReference type="SAM" id="MobiDB-lite"/>
    </source>
</evidence>